<protein>
    <submittedName>
        <fullName evidence="2">Uncharacterized protein</fullName>
    </submittedName>
</protein>
<accession>A0A8R2NPD9</accession>
<proteinExistence type="predicted"/>
<name>A0A8R2NPD9_ACYPI</name>
<sequence>MSFMYLCVRVAIMLILLNLRSIINLVQRTCGFFDAVIKWSAGIWCGLTGNFVDDGTTLAATPRQPSEMCAPPPIRQTPQPDAVVGEPEDNDDTLHFRYYVGPALFCTQPMPPPASAIIAANFSYPPPPLPEYYIGPTVFDIMGPPPLACCVVASRFCYPPPPPPCPGQGRTGLCNRLALASEAPLSV</sequence>
<dbReference type="Proteomes" id="UP000007819">
    <property type="component" value="Chromosome A2"/>
</dbReference>
<reference evidence="2" key="2">
    <citation type="submission" date="2022-06" db="UniProtKB">
        <authorList>
            <consortium name="EnsemblMetazoa"/>
        </authorList>
    </citation>
    <scope>IDENTIFICATION</scope>
</reference>
<evidence type="ECO:0000256" key="1">
    <source>
        <dbReference type="SAM" id="SignalP"/>
    </source>
</evidence>
<evidence type="ECO:0000313" key="2">
    <source>
        <dbReference type="EnsemblMetazoa" id="XP_029344839.1"/>
    </source>
</evidence>
<organism evidence="2 3">
    <name type="scientific">Acyrthosiphon pisum</name>
    <name type="common">Pea aphid</name>
    <dbReference type="NCBI Taxonomy" id="7029"/>
    <lineage>
        <taxon>Eukaryota</taxon>
        <taxon>Metazoa</taxon>
        <taxon>Ecdysozoa</taxon>
        <taxon>Arthropoda</taxon>
        <taxon>Hexapoda</taxon>
        <taxon>Insecta</taxon>
        <taxon>Pterygota</taxon>
        <taxon>Neoptera</taxon>
        <taxon>Paraneoptera</taxon>
        <taxon>Hemiptera</taxon>
        <taxon>Sternorrhyncha</taxon>
        <taxon>Aphidomorpha</taxon>
        <taxon>Aphidoidea</taxon>
        <taxon>Aphididae</taxon>
        <taxon>Macrosiphini</taxon>
        <taxon>Acyrthosiphon</taxon>
    </lineage>
</organism>
<feature type="chain" id="PRO_5035923585" evidence="1">
    <location>
        <begin position="29"/>
        <end position="187"/>
    </location>
</feature>
<keyword evidence="1" id="KW-0732">Signal</keyword>
<feature type="signal peptide" evidence="1">
    <location>
        <begin position="1"/>
        <end position="28"/>
    </location>
</feature>
<evidence type="ECO:0000313" key="3">
    <source>
        <dbReference type="Proteomes" id="UP000007819"/>
    </source>
</evidence>
<dbReference type="EnsemblMetazoa" id="XM_029488979.1">
    <property type="protein sequence ID" value="XP_029344839.1"/>
    <property type="gene ID" value="LOC100569980"/>
</dbReference>
<keyword evidence="3" id="KW-1185">Reference proteome</keyword>
<dbReference type="AlphaFoldDB" id="A0A8R2NPD9"/>
<reference evidence="3" key="1">
    <citation type="submission" date="2010-06" db="EMBL/GenBank/DDBJ databases">
        <authorList>
            <person name="Jiang H."/>
            <person name="Abraham K."/>
            <person name="Ali S."/>
            <person name="Alsbrooks S.L."/>
            <person name="Anim B.N."/>
            <person name="Anosike U.S."/>
            <person name="Attaway T."/>
            <person name="Bandaranaike D.P."/>
            <person name="Battles P.K."/>
            <person name="Bell S.N."/>
            <person name="Bell A.V."/>
            <person name="Beltran B."/>
            <person name="Bickham C."/>
            <person name="Bustamante Y."/>
            <person name="Caleb T."/>
            <person name="Canada A."/>
            <person name="Cardenas V."/>
            <person name="Carter K."/>
            <person name="Chacko J."/>
            <person name="Chandrabose M.N."/>
            <person name="Chavez D."/>
            <person name="Chavez A."/>
            <person name="Chen L."/>
            <person name="Chu H.-S."/>
            <person name="Claassen K.J."/>
            <person name="Cockrell R."/>
            <person name="Collins M."/>
            <person name="Cooper J.A."/>
            <person name="Cree A."/>
            <person name="Curry S.M."/>
            <person name="Da Y."/>
            <person name="Dao M.D."/>
            <person name="Das B."/>
            <person name="Davila M.-L."/>
            <person name="Davy-Carroll L."/>
            <person name="Denson S."/>
            <person name="Dinh H."/>
            <person name="Ebong V.E."/>
            <person name="Edwards J.R."/>
            <person name="Egan A."/>
            <person name="El-Daye J."/>
            <person name="Escobedo L."/>
            <person name="Fernandez S."/>
            <person name="Fernando P.R."/>
            <person name="Flagg N."/>
            <person name="Forbes L.D."/>
            <person name="Fowler R.G."/>
            <person name="Fu Q."/>
            <person name="Gabisi R.A."/>
            <person name="Ganer J."/>
            <person name="Garbino Pronczuk A."/>
            <person name="Garcia R.M."/>
            <person name="Garner T."/>
            <person name="Garrett T.E."/>
            <person name="Gonzalez D.A."/>
            <person name="Hamid H."/>
            <person name="Hawkins E.S."/>
            <person name="Hirani K."/>
            <person name="Hogues M.E."/>
            <person name="Hollins B."/>
            <person name="Hsiao C.-H."/>
            <person name="Jabil R."/>
            <person name="James M.L."/>
            <person name="Jhangiani S.N."/>
            <person name="Johnson B."/>
            <person name="Johnson Q."/>
            <person name="Joshi V."/>
            <person name="Kalu J.B."/>
            <person name="Kam C."/>
            <person name="Kashfia A."/>
            <person name="Keebler J."/>
            <person name="Kisamo H."/>
            <person name="Kovar C.L."/>
            <person name="Lago L.A."/>
            <person name="Lai C.-Y."/>
            <person name="Laidlaw J."/>
            <person name="Lara F."/>
            <person name="Le T.-K."/>
            <person name="Lee S.L."/>
            <person name="Legall F.H."/>
            <person name="Lemon S.J."/>
            <person name="Lewis L.R."/>
            <person name="Li B."/>
            <person name="Liu Y."/>
            <person name="Liu Y.-S."/>
            <person name="Lopez J."/>
            <person name="Lozado R.J."/>
            <person name="Lu J."/>
            <person name="Madu R.C."/>
            <person name="Maheshwari M."/>
            <person name="Maheshwari R."/>
            <person name="Malloy K."/>
            <person name="Martinez E."/>
            <person name="Mathew T."/>
            <person name="Mercado I.C."/>
            <person name="Mercado C."/>
            <person name="Meyer B."/>
            <person name="Montgomery K."/>
            <person name="Morgan M.B."/>
            <person name="Munidasa M."/>
            <person name="Nazareth L.V."/>
            <person name="Nelson J."/>
            <person name="Ng B.M."/>
            <person name="Nguyen N.B."/>
            <person name="Nguyen P.Q."/>
            <person name="Nguyen T."/>
            <person name="Obregon M."/>
            <person name="Okwuonu G.O."/>
            <person name="Onwere C.G."/>
            <person name="Orozco G."/>
            <person name="Parra A."/>
            <person name="Patel S."/>
            <person name="Patil S."/>
            <person name="Perez A."/>
            <person name="Perez Y."/>
            <person name="Pham C."/>
            <person name="Primus E.L."/>
            <person name="Pu L.-L."/>
            <person name="Puazo M."/>
            <person name="Qin X."/>
            <person name="Quiroz J.B."/>
            <person name="Reese J."/>
            <person name="Richards S."/>
            <person name="Rives C.M."/>
            <person name="Robberts R."/>
            <person name="Ruiz S.J."/>
            <person name="Ruiz M.J."/>
            <person name="Santibanez J."/>
            <person name="Schneider B.W."/>
            <person name="Sisson I."/>
            <person name="Smith M."/>
            <person name="Sodergren E."/>
            <person name="Song X.-Z."/>
            <person name="Song B.B."/>
            <person name="Summersgill H."/>
            <person name="Thelus R."/>
            <person name="Thornton R.D."/>
            <person name="Trejos Z.Y."/>
            <person name="Usmani K."/>
            <person name="Vattathil S."/>
            <person name="Villasana D."/>
            <person name="Walker D.L."/>
            <person name="Wang S."/>
            <person name="Wang K."/>
            <person name="White C.S."/>
            <person name="Williams A.C."/>
            <person name="Williamson J."/>
            <person name="Wilson K."/>
            <person name="Woghiren I.O."/>
            <person name="Woodworth J.R."/>
            <person name="Worley K.C."/>
            <person name="Wright R.A."/>
            <person name="Wu W."/>
            <person name="Young L."/>
            <person name="Zhang L."/>
            <person name="Zhang J."/>
            <person name="Zhu Y."/>
            <person name="Muzny D.M."/>
            <person name="Weinstock G."/>
            <person name="Gibbs R.A."/>
        </authorList>
    </citation>
    <scope>NUCLEOTIDE SEQUENCE [LARGE SCALE GENOMIC DNA]</scope>
    <source>
        <strain evidence="3">LSR1</strain>
    </source>
</reference>